<dbReference type="GO" id="GO:0009103">
    <property type="term" value="P:lipopolysaccharide biosynthetic process"/>
    <property type="evidence" value="ECO:0007669"/>
    <property type="project" value="TreeGrafter"/>
</dbReference>
<dbReference type="Gene3D" id="3.40.50.2000">
    <property type="entry name" value="Glycogen Phosphorylase B"/>
    <property type="match status" value="2"/>
</dbReference>
<dbReference type="PANTHER" id="PTHR46401">
    <property type="entry name" value="GLYCOSYLTRANSFERASE WBBK-RELATED"/>
    <property type="match status" value="1"/>
</dbReference>
<evidence type="ECO:0000256" key="1">
    <source>
        <dbReference type="ARBA" id="ARBA00022679"/>
    </source>
</evidence>
<dbReference type="RefSeq" id="WP_111322747.1">
    <property type="nucleotide sequence ID" value="NZ_QKZT01000025.1"/>
</dbReference>
<protein>
    <submittedName>
        <fullName evidence="4">Colanic acid biosynthesis glycosyl transferase WcaI</fullName>
    </submittedName>
</protein>
<dbReference type="AlphaFoldDB" id="A0A2W7QN84"/>
<dbReference type="SUPFAM" id="SSF53756">
    <property type="entry name" value="UDP-Glycosyltransferase/glycogen phosphorylase"/>
    <property type="match status" value="1"/>
</dbReference>
<dbReference type="Proteomes" id="UP000248882">
    <property type="component" value="Unassembled WGS sequence"/>
</dbReference>
<dbReference type="EMBL" id="QKZT01000025">
    <property type="protein sequence ID" value="PZX47520.1"/>
    <property type="molecule type" value="Genomic_DNA"/>
</dbReference>
<dbReference type="OrthoDB" id="9811902at2"/>
<feature type="domain" description="Glycosyl transferase family 1" evidence="3">
    <location>
        <begin position="216"/>
        <end position="390"/>
    </location>
</feature>
<evidence type="ECO:0000259" key="3">
    <source>
        <dbReference type="Pfam" id="PF00534"/>
    </source>
</evidence>
<gene>
    <name evidence="4" type="ORF">LV85_04011</name>
</gene>
<evidence type="ECO:0000313" key="4">
    <source>
        <dbReference type="EMBL" id="PZX47520.1"/>
    </source>
</evidence>
<feature type="region of interest" description="Disordered" evidence="2">
    <location>
        <begin position="416"/>
        <end position="435"/>
    </location>
</feature>
<dbReference type="PANTHER" id="PTHR46401:SF2">
    <property type="entry name" value="GLYCOSYLTRANSFERASE WBBK-RELATED"/>
    <property type="match status" value="1"/>
</dbReference>
<evidence type="ECO:0000256" key="2">
    <source>
        <dbReference type="SAM" id="MobiDB-lite"/>
    </source>
</evidence>
<evidence type="ECO:0000313" key="5">
    <source>
        <dbReference type="Proteomes" id="UP000248882"/>
    </source>
</evidence>
<dbReference type="Pfam" id="PF00534">
    <property type="entry name" value="Glycos_transf_1"/>
    <property type="match status" value="1"/>
</dbReference>
<reference evidence="4 5" key="1">
    <citation type="submission" date="2018-06" db="EMBL/GenBank/DDBJ databases">
        <title>Genomic Encyclopedia of Archaeal and Bacterial Type Strains, Phase II (KMG-II): from individual species to whole genera.</title>
        <authorList>
            <person name="Goeker M."/>
        </authorList>
    </citation>
    <scope>NUCLEOTIDE SEQUENCE [LARGE SCALE GENOMIC DNA]</scope>
    <source>
        <strain evidence="4 5">DSM 19830</strain>
    </source>
</reference>
<keyword evidence="1 4" id="KW-0808">Transferase</keyword>
<dbReference type="InterPro" id="IPR001296">
    <property type="entry name" value="Glyco_trans_1"/>
</dbReference>
<dbReference type="CDD" id="cd03794">
    <property type="entry name" value="GT4_WbuB-like"/>
    <property type="match status" value="1"/>
</dbReference>
<name>A0A2W7QN84_9BACT</name>
<comment type="caution">
    <text evidence="4">The sequence shown here is derived from an EMBL/GenBank/DDBJ whole genome shotgun (WGS) entry which is preliminary data.</text>
</comment>
<sequence>MKVLFYGINYYPELTGIGKYTTEMAEWLASHKEYDVSMLTAMPYYPKWETNENYKNKFWHKEDIKNVDVYRCPIYVPKNPTAVRRIIHELSFFLSSMVMWIKFLFIPKVDLIIFLSPPFHCGLLPLIYSKIKKSKVLTHIHDLQIDAAKELGMIKNKNLLSLMFKIENYLINDSDYISTISTGMQKRIERTKSINKEIFHFPNWVDTNFIKPLDKKESLREKFNIDESKTVILYSGNIGAKQGLDKIVLVAESLQEKKDVLFVIVGTGIGMSHLQEMAVEKNLENIQFHPLQPYNELSNLMAIADLHLVLQKSEVGDLLLPSKLTTILAAGGCSIVTALPNTNLYDIVQNHNLGNIIKPDCTESLLNGIVDSLEMDLNEKRKNARAYAIKHLSKEEILSNFFDKISAKPKLTDPIPSHTSLQPNYAEMGELVGQE</sequence>
<proteinExistence type="predicted"/>
<keyword evidence="5" id="KW-1185">Reference proteome</keyword>
<organism evidence="4 5">
    <name type="scientific">Algoriphagus chordae</name>
    <dbReference type="NCBI Taxonomy" id="237019"/>
    <lineage>
        <taxon>Bacteria</taxon>
        <taxon>Pseudomonadati</taxon>
        <taxon>Bacteroidota</taxon>
        <taxon>Cytophagia</taxon>
        <taxon>Cytophagales</taxon>
        <taxon>Cyclobacteriaceae</taxon>
        <taxon>Algoriphagus</taxon>
    </lineage>
</organism>
<dbReference type="GO" id="GO:0016757">
    <property type="term" value="F:glycosyltransferase activity"/>
    <property type="evidence" value="ECO:0007669"/>
    <property type="project" value="InterPro"/>
</dbReference>
<accession>A0A2W7QN84</accession>
<dbReference type="NCBIfam" id="NF007640">
    <property type="entry name" value="PRK10307.1"/>
    <property type="match status" value="1"/>
</dbReference>